<dbReference type="EMBL" id="PFIP01000035">
    <property type="protein sequence ID" value="PIX34929.1"/>
    <property type="molecule type" value="Genomic_DNA"/>
</dbReference>
<dbReference type="GO" id="GO:0047553">
    <property type="term" value="F:2-oxoglutarate synthase activity"/>
    <property type="evidence" value="ECO:0007669"/>
    <property type="project" value="UniProtKB-EC"/>
</dbReference>
<dbReference type="Pfam" id="PF01558">
    <property type="entry name" value="POR"/>
    <property type="match status" value="1"/>
</dbReference>
<evidence type="ECO:0000313" key="4">
    <source>
        <dbReference type="EMBL" id="PIX34929.1"/>
    </source>
</evidence>
<keyword evidence="1 4" id="KW-0560">Oxidoreductase</keyword>
<dbReference type="InterPro" id="IPR019752">
    <property type="entry name" value="Pyrv/ketoisovalerate_OxRed_cat"/>
</dbReference>
<dbReference type="InterPro" id="IPR002869">
    <property type="entry name" value="Pyrv_flavodox_OxRed_cen"/>
</dbReference>
<evidence type="ECO:0000313" key="5">
    <source>
        <dbReference type="EMBL" id="PIY32753.1"/>
    </source>
</evidence>
<dbReference type="InterPro" id="IPR052554">
    <property type="entry name" value="2-oxoglutarate_synth_KorC"/>
</dbReference>
<name>A0A1J5GYS7_9BACT</name>
<accession>A0A2M7PQ45</accession>
<protein>
    <submittedName>
        <fullName evidence="3">2-oxoglutarate ferredoxin oxidoreductase subunit gamma</fullName>
        <ecNumber evidence="4">1.2.7.3</ecNumber>
    </submittedName>
</protein>
<dbReference type="AlphaFoldDB" id="A0A1J5GYS7"/>
<accession>A0A1J5GYS7</accession>
<dbReference type="EMBL" id="PFTV01000158">
    <property type="protein sequence ID" value="PJB56034.1"/>
    <property type="molecule type" value="Genomic_DNA"/>
</dbReference>
<comment type="caution">
    <text evidence="3">The sequence shown here is derived from an EMBL/GenBank/DDBJ whole genome shotgun (WGS) entry which is preliminary data.</text>
</comment>
<evidence type="ECO:0000313" key="7">
    <source>
        <dbReference type="Proteomes" id="UP000182763"/>
    </source>
</evidence>
<dbReference type="EC" id="1.2.7.3" evidence="4"/>
<dbReference type="Proteomes" id="UP000182763">
    <property type="component" value="Unassembled WGS sequence"/>
</dbReference>
<dbReference type="Proteomes" id="UP000230646">
    <property type="component" value="Unassembled WGS sequence"/>
</dbReference>
<accession>A0A2M7K9X1</accession>
<evidence type="ECO:0000259" key="2">
    <source>
        <dbReference type="Pfam" id="PF01558"/>
    </source>
</evidence>
<gene>
    <name evidence="3" type="ORF">AUK42_02715</name>
    <name evidence="6" type="ORF">CO097_06250</name>
    <name evidence="5" type="ORF">COZ07_04610</name>
    <name evidence="4" type="ORF">COZ58_02090</name>
</gene>
<organism evidence="3 7">
    <name type="scientific">Candidatus Infernicultor aquiphilus</name>
    <dbReference type="NCBI Taxonomy" id="1805029"/>
    <lineage>
        <taxon>Bacteria</taxon>
        <taxon>Pseudomonadati</taxon>
        <taxon>Atribacterota</taxon>
        <taxon>Candidatus Phoenicimicrobiia</taxon>
        <taxon>Candidatus Pheonicimicrobiales</taxon>
        <taxon>Candidatus Phoenicimicrobiaceae</taxon>
        <taxon>Candidatus Infernicultor</taxon>
    </lineage>
</organism>
<dbReference type="PANTHER" id="PTHR42730">
    <property type="entry name" value="2-OXOGLUTARATE SYNTHASE SUBUNIT KORC"/>
    <property type="match status" value="1"/>
</dbReference>
<dbReference type="RefSeq" id="WP_406607426.1">
    <property type="nucleotide sequence ID" value="NZ_PFKO01000171.1"/>
</dbReference>
<dbReference type="EMBL" id="PFKO01000171">
    <property type="protein sequence ID" value="PIY32753.1"/>
    <property type="molecule type" value="Genomic_DNA"/>
</dbReference>
<dbReference type="EMBL" id="MNYY01000053">
    <property type="protein sequence ID" value="OIP72064.1"/>
    <property type="molecule type" value="Genomic_DNA"/>
</dbReference>
<evidence type="ECO:0000313" key="6">
    <source>
        <dbReference type="EMBL" id="PJB56034.1"/>
    </source>
</evidence>
<evidence type="ECO:0000313" key="9">
    <source>
        <dbReference type="Proteomes" id="UP000230646"/>
    </source>
</evidence>
<evidence type="ECO:0000313" key="3">
    <source>
        <dbReference type="EMBL" id="OIP72064.1"/>
    </source>
</evidence>
<reference evidence="8 9" key="3">
    <citation type="submission" date="2017-09" db="EMBL/GenBank/DDBJ databases">
        <title>Depth-based differentiation of microbial function through sediment-hosted aquifers and enrichment of novel symbionts in the deep terrestrial subsurface.</title>
        <authorList>
            <person name="Probst A.J."/>
            <person name="Ladd B."/>
            <person name="Jarett J.K."/>
            <person name="Geller-Mcgrath D.E."/>
            <person name="Sieber C.M."/>
            <person name="Emerson J.B."/>
            <person name="Anantharaman K."/>
            <person name="Thomas B.C."/>
            <person name="Malmstrom R."/>
            <person name="Stieglmeier M."/>
            <person name="Klingl A."/>
            <person name="Woyke T."/>
            <person name="Ryan C.M."/>
            <person name="Banfield J.F."/>
        </authorList>
    </citation>
    <scope>NUCLEOTIDE SEQUENCE [LARGE SCALE GENOMIC DNA]</scope>
    <source>
        <strain evidence="5">CG_4_10_14_3_um_filter_34_13</strain>
        <strain evidence="6">CG_4_9_14_3_um_filter_33_16</strain>
    </source>
</reference>
<proteinExistence type="predicted"/>
<reference evidence="3 7" key="1">
    <citation type="journal article" date="2016" name="Environ. Microbiol.">
        <title>Genomic resolution of a cold subsurface aquifer community provides metabolic insights for novel microbes adapted to high CO concentrations.</title>
        <authorList>
            <person name="Probst A.J."/>
            <person name="Castelle C.J."/>
            <person name="Singh A."/>
            <person name="Brown C.T."/>
            <person name="Anantharaman K."/>
            <person name="Sharon I."/>
            <person name="Hug L.A."/>
            <person name="Burstein D."/>
            <person name="Emerson J.B."/>
            <person name="Thomas B.C."/>
            <person name="Banfield J.F."/>
        </authorList>
    </citation>
    <scope>NUCLEOTIDE SEQUENCE [LARGE SCALE GENOMIC DNA]</scope>
    <source>
        <strain evidence="3">CG2_30_33_13</strain>
    </source>
</reference>
<accession>A0A2M8CAE1</accession>
<dbReference type="Gene3D" id="3.40.920.10">
    <property type="entry name" value="Pyruvate-ferredoxin oxidoreductase, PFOR, domain III"/>
    <property type="match status" value="1"/>
</dbReference>
<evidence type="ECO:0000313" key="8">
    <source>
        <dbReference type="Proteomes" id="UP000228560"/>
    </source>
</evidence>
<dbReference type="STRING" id="1805029.AUK42_02715"/>
<dbReference type="PANTHER" id="PTHR42730:SF1">
    <property type="entry name" value="2-OXOGLUTARATE SYNTHASE SUBUNIT KORC"/>
    <property type="match status" value="1"/>
</dbReference>
<reference evidence="4" key="2">
    <citation type="submission" date="2017-09" db="EMBL/GenBank/DDBJ databases">
        <title>Depth-based differentiation of microbial function through sediment-hosted aquifers and enrichment of novel symbionts in the deep terrestrial subsurface.</title>
        <authorList>
            <person name="Probst A.J."/>
            <person name="Ladd B."/>
            <person name="Jarett J.K."/>
            <person name="Geller-Mcgrath D.E."/>
            <person name="Sieber C.M.K."/>
            <person name="Emerson J.B."/>
            <person name="Anantharaman K."/>
            <person name="Thomas B.C."/>
            <person name="Malmstrom R."/>
            <person name="Stieglmeier M."/>
            <person name="Klingl A."/>
            <person name="Woyke T."/>
            <person name="Ryan C.M."/>
            <person name="Banfield J.F."/>
        </authorList>
    </citation>
    <scope>NUCLEOTIDE SEQUENCE</scope>
    <source>
        <strain evidence="4">CG_4_8_14_3_um_filter_34_18</strain>
    </source>
</reference>
<dbReference type="SUPFAM" id="SSF53323">
    <property type="entry name" value="Pyruvate-ferredoxin oxidoreductase, PFOR, domain III"/>
    <property type="match status" value="1"/>
</dbReference>
<feature type="domain" description="Pyruvate/ketoisovalerate oxidoreductase catalytic" evidence="2">
    <location>
        <begin position="13"/>
        <end position="174"/>
    </location>
</feature>
<dbReference type="Proteomes" id="UP000231493">
    <property type="component" value="Unassembled WGS sequence"/>
</dbReference>
<evidence type="ECO:0000256" key="1">
    <source>
        <dbReference type="ARBA" id="ARBA00023002"/>
    </source>
</evidence>
<dbReference type="Proteomes" id="UP000228560">
    <property type="component" value="Unassembled WGS sequence"/>
</dbReference>
<sequence length="189" mass="20213">MKERIEICLSGAGGQGLILAGIILAEAAGIYDRKEAVQTQSYGPEARGGASRSEVVISNNPIDYPKVIKSDILLALTQAACDKYVKNLTKDGILVADSSMVTQIPSISAKVYQFPITETALKKLGTKLVTNIISLGIIVGLTEVVSTEAIKKAVCARVPSKVKEVNEKALLLGFDIAKDLKSEKCEDKY</sequence>